<keyword evidence="2" id="KW-1185">Reference proteome</keyword>
<accession>A0ABR9NGG2</accession>
<gene>
    <name evidence="1" type="ORF">IIQ43_05610</name>
</gene>
<reference evidence="2" key="1">
    <citation type="submission" date="2023-07" db="EMBL/GenBank/DDBJ databases">
        <title>Acinetobacter oleivorans assembled AC1583.</title>
        <authorList>
            <person name="Yeo C.C."/>
        </authorList>
    </citation>
    <scope>NUCLEOTIDE SEQUENCE [LARGE SCALE GENOMIC DNA]</scope>
    <source>
        <strain evidence="2">AC1583</strain>
    </source>
</reference>
<name>A0ABR9NGG2_9GAMM</name>
<dbReference type="Proteomes" id="UP000619170">
    <property type="component" value="Unassembled WGS sequence"/>
</dbReference>
<protein>
    <submittedName>
        <fullName evidence="1">Uncharacterized protein</fullName>
    </submittedName>
</protein>
<evidence type="ECO:0000313" key="2">
    <source>
        <dbReference type="Proteomes" id="UP000619170"/>
    </source>
</evidence>
<organism evidence="1 2">
    <name type="scientific">Acinetobacter oleivorans</name>
    <dbReference type="NCBI Taxonomy" id="1148157"/>
    <lineage>
        <taxon>Bacteria</taxon>
        <taxon>Pseudomonadati</taxon>
        <taxon>Pseudomonadota</taxon>
        <taxon>Gammaproteobacteria</taxon>
        <taxon>Moraxellales</taxon>
        <taxon>Moraxellaceae</taxon>
        <taxon>Acinetobacter</taxon>
    </lineage>
</organism>
<proteinExistence type="predicted"/>
<dbReference type="EMBL" id="JADAZL010000002">
    <property type="protein sequence ID" value="MBE2164012.1"/>
    <property type="molecule type" value="Genomic_DNA"/>
</dbReference>
<dbReference type="RefSeq" id="WP_192833863.1">
    <property type="nucleotide sequence ID" value="NZ_JADAZL010000002.1"/>
</dbReference>
<sequence length="211" mass="23859">MAGFYRTNLGRVALQQRNIVLNAKQRRLLLLIDHEDFQNLNGEFKKRIASPELIQQLVDLELIAPTASTETLTDEEIILKTSPLNNKVEENQKESVGSSIAHSPNLVGEIQPSEQKTLDQSCTTYFQPAMSSKALSFEEIQLLMMKTLSSYCGLMTKPLVQKIEKTTTIQELKLSQMQWITSLQESRIPPQELASALHTINYSIQLLQESI</sequence>
<comment type="caution">
    <text evidence="1">The sequence shown here is derived from an EMBL/GenBank/DDBJ whole genome shotgun (WGS) entry which is preliminary data.</text>
</comment>
<evidence type="ECO:0000313" key="1">
    <source>
        <dbReference type="EMBL" id="MBE2164012.1"/>
    </source>
</evidence>